<keyword evidence="7 8" id="KW-0472">Membrane</keyword>
<organism evidence="10 11">
    <name type="scientific">Mucilaginibacter pedocola</name>
    <dbReference type="NCBI Taxonomy" id="1792845"/>
    <lineage>
        <taxon>Bacteria</taxon>
        <taxon>Pseudomonadati</taxon>
        <taxon>Bacteroidota</taxon>
        <taxon>Sphingobacteriia</taxon>
        <taxon>Sphingobacteriales</taxon>
        <taxon>Sphingobacteriaceae</taxon>
        <taxon>Mucilaginibacter</taxon>
    </lineage>
</organism>
<comment type="caution">
    <text evidence="10">The sequence shown here is derived from an EMBL/GenBank/DDBJ whole genome shotgun (WGS) entry which is preliminary data.</text>
</comment>
<dbReference type="AlphaFoldDB" id="A0A1S9PB74"/>
<feature type="transmembrane region" description="Helical" evidence="8">
    <location>
        <begin position="77"/>
        <end position="95"/>
    </location>
</feature>
<feature type="transmembrane region" description="Helical" evidence="8">
    <location>
        <begin position="15"/>
        <end position="33"/>
    </location>
</feature>
<keyword evidence="11" id="KW-1185">Reference proteome</keyword>
<evidence type="ECO:0000256" key="7">
    <source>
        <dbReference type="ARBA" id="ARBA00023136"/>
    </source>
</evidence>
<feature type="transmembrane region" description="Helical" evidence="8">
    <location>
        <begin position="107"/>
        <end position="140"/>
    </location>
</feature>
<keyword evidence="4" id="KW-0808">Transferase</keyword>
<dbReference type="GO" id="GO:0005886">
    <property type="term" value="C:plasma membrane"/>
    <property type="evidence" value="ECO:0007669"/>
    <property type="project" value="UniProtKB-SubCell"/>
</dbReference>
<feature type="transmembrane region" description="Helical" evidence="8">
    <location>
        <begin position="318"/>
        <end position="344"/>
    </location>
</feature>
<dbReference type="OrthoDB" id="9813729at2"/>
<keyword evidence="2" id="KW-1003">Cell membrane</keyword>
<evidence type="ECO:0000256" key="8">
    <source>
        <dbReference type="SAM" id="Phobius"/>
    </source>
</evidence>
<evidence type="ECO:0000256" key="5">
    <source>
        <dbReference type="ARBA" id="ARBA00022692"/>
    </source>
</evidence>
<evidence type="ECO:0000256" key="4">
    <source>
        <dbReference type="ARBA" id="ARBA00022679"/>
    </source>
</evidence>
<sequence>MANTATHPAQSNKPIWYFIACWTALNLLQAYVLEIHGDEAYYWLYAQKPDWGYFYHPPMMAVFIKIGYTLFHNEFGARLVAVLTNSLALYLLWLIVKKYAVTAKWFILLVSCVLIIHVYGFTTTPDAPLFFFAVLFYYLYQKYTEEDSWLTALLIGIVVACLLYSKYHGVLLVGFTVLSNLKLFKRPSFYLAIVVGLICFTPHILWQAARNFPAVNYQLFERSSDKTYNISLTTEYLGGQLLLGGILLSWFLFYKAFRTKATDTFTRALIFNAIGTFGFFCVNTFFANVQPHYTLIGFIPLVTLALINLQRNNYHPKWLFSLTIVNIALILVLRISLVAGFPFVKKIIALRTYFGFREWAAKVHEKAGDAWMVMDDGFQNPSKYDFYNHTLKGFAYDSRYYGRTMFDIWPMEDSLQHKRIYVVSAGPLDGYKNDTIKTKDAGAWYGVWVDDARTYQKIAIDTKTQQVKLHPGQKVEFDLQITNPYGHDVNFTNLGYKHPVYLESCFFTGPTDIADVQPAGADFNNISLKPGATAAYHTSVVAPKEKRTYYLMFSIRTEPFRGSKNSRLIKFIVE</sequence>
<comment type="subcellular location">
    <subcellularLocation>
        <location evidence="1">Cell membrane</location>
        <topology evidence="1">Multi-pass membrane protein</topology>
    </subcellularLocation>
</comment>
<feature type="transmembrane region" description="Helical" evidence="8">
    <location>
        <begin position="269"/>
        <end position="286"/>
    </location>
</feature>
<dbReference type="Proteomes" id="UP000189739">
    <property type="component" value="Unassembled WGS sequence"/>
</dbReference>
<evidence type="ECO:0000259" key="9">
    <source>
        <dbReference type="Pfam" id="PF13231"/>
    </source>
</evidence>
<evidence type="ECO:0000313" key="11">
    <source>
        <dbReference type="Proteomes" id="UP000189739"/>
    </source>
</evidence>
<feature type="transmembrane region" description="Helical" evidence="8">
    <location>
        <begin position="189"/>
        <end position="209"/>
    </location>
</feature>
<dbReference type="PANTHER" id="PTHR33908">
    <property type="entry name" value="MANNOSYLTRANSFERASE YKCB-RELATED"/>
    <property type="match status" value="1"/>
</dbReference>
<proteinExistence type="predicted"/>
<evidence type="ECO:0000256" key="1">
    <source>
        <dbReference type="ARBA" id="ARBA00004651"/>
    </source>
</evidence>
<feature type="transmembrane region" description="Helical" evidence="8">
    <location>
        <begin position="292"/>
        <end position="309"/>
    </location>
</feature>
<protein>
    <recommendedName>
        <fullName evidence="9">Glycosyltransferase RgtA/B/C/D-like domain-containing protein</fullName>
    </recommendedName>
</protein>
<name>A0A1S9PB74_9SPHI</name>
<dbReference type="EMBL" id="MBTF01000034">
    <property type="protein sequence ID" value="OOQ58224.1"/>
    <property type="molecule type" value="Genomic_DNA"/>
</dbReference>
<evidence type="ECO:0000313" key="10">
    <source>
        <dbReference type="EMBL" id="OOQ58224.1"/>
    </source>
</evidence>
<evidence type="ECO:0000256" key="3">
    <source>
        <dbReference type="ARBA" id="ARBA00022676"/>
    </source>
</evidence>
<keyword evidence="5 8" id="KW-0812">Transmembrane</keyword>
<evidence type="ECO:0000256" key="6">
    <source>
        <dbReference type="ARBA" id="ARBA00022989"/>
    </source>
</evidence>
<reference evidence="10 11" key="1">
    <citation type="submission" date="2016-07" db="EMBL/GenBank/DDBJ databases">
        <title>Genomic analysis of zinc-resistant bacterium Mucilaginibacter pedocola TBZ30.</title>
        <authorList>
            <person name="Huang J."/>
            <person name="Tang J."/>
        </authorList>
    </citation>
    <scope>NUCLEOTIDE SEQUENCE [LARGE SCALE GENOMIC DNA]</scope>
    <source>
        <strain evidence="10 11">TBZ30</strain>
    </source>
</reference>
<dbReference type="Pfam" id="PF13231">
    <property type="entry name" value="PMT_2"/>
    <property type="match status" value="1"/>
</dbReference>
<dbReference type="GO" id="GO:0016763">
    <property type="term" value="F:pentosyltransferase activity"/>
    <property type="evidence" value="ECO:0007669"/>
    <property type="project" value="TreeGrafter"/>
</dbReference>
<dbReference type="PANTHER" id="PTHR33908:SF11">
    <property type="entry name" value="MEMBRANE PROTEIN"/>
    <property type="match status" value="1"/>
</dbReference>
<accession>A0A1S9PB74</accession>
<keyword evidence="3" id="KW-0328">Glycosyltransferase</keyword>
<dbReference type="RefSeq" id="WP_078349969.1">
    <property type="nucleotide sequence ID" value="NZ_MBTF01000034.1"/>
</dbReference>
<dbReference type="GO" id="GO:0009103">
    <property type="term" value="P:lipopolysaccharide biosynthetic process"/>
    <property type="evidence" value="ECO:0007669"/>
    <property type="project" value="UniProtKB-ARBA"/>
</dbReference>
<feature type="domain" description="Glycosyltransferase RgtA/B/C/D-like" evidence="9">
    <location>
        <begin position="56"/>
        <end position="206"/>
    </location>
</feature>
<gene>
    <name evidence="10" type="ORF">BC343_11310</name>
</gene>
<feature type="transmembrane region" description="Helical" evidence="8">
    <location>
        <begin position="152"/>
        <end position="177"/>
    </location>
</feature>
<keyword evidence="6 8" id="KW-1133">Transmembrane helix</keyword>
<feature type="transmembrane region" description="Helical" evidence="8">
    <location>
        <begin position="53"/>
        <end position="71"/>
    </location>
</feature>
<dbReference type="InterPro" id="IPR050297">
    <property type="entry name" value="LipidA_mod_glycosyltrf_83"/>
</dbReference>
<evidence type="ECO:0000256" key="2">
    <source>
        <dbReference type="ARBA" id="ARBA00022475"/>
    </source>
</evidence>
<feature type="transmembrane region" description="Helical" evidence="8">
    <location>
        <begin position="236"/>
        <end position="257"/>
    </location>
</feature>
<dbReference type="InterPro" id="IPR038731">
    <property type="entry name" value="RgtA/B/C-like"/>
</dbReference>
<dbReference type="STRING" id="1792845.BC343_11310"/>